<evidence type="ECO:0000256" key="5">
    <source>
        <dbReference type="ARBA" id="ARBA00022737"/>
    </source>
</evidence>
<keyword evidence="9" id="KW-1053">Target membrane</keyword>
<dbReference type="AlphaFoldDB" id="A0A7R9QH71"/>
<reference evidence="12" key="1">
    <citation type="submission" date="2020-11" db="EMBL/GenBank/DDBJ databases">
        <authorList>
            <person name="Tran Van P."/>
        </authorList>
    </citation>
    <scope>NUCLEOTIDE SEQUENCE</scope>
</reference>
<evidence type="ECO:0000313" key="12">
    <source>
        <dbReference type="EMBL" id="CAD7645493.1"/>
    </source>
</evidence>
<dbReference type="PANTHER" id="PTHR24173">
    <property type="entry name" value="ANKYRIN REPEAT CONTAINING"/>
    <property type="match status" value="1"/>
</dbReference>
<dbReference type="InterPro" id="IPR002110">
    <property type="entry name" value="Ankyrin_rpt"/>
</dbReference>
<evidence type="ECO:0000256" key="8">
    <source>
        <dbReference type="ARBA" id="ARBA00023043"/>
    </source>
</evidence>
<keyword evidence="7" id="KW-0638">Presynaptic neurotoxin</keyword>
<comment type="similarity">
    <text evidence="10">Belongs to the fem-1 family.</text>
</comment>
<gene>
    <name evidence="12" type="ORF">ONB1V03_LOCUS5238</name>
</gene>
<feature type="repeat" description="ANK" evidence="11">
    <location>
        <begin position="198"/>
        <end position="230"/>
    </location>
</feature>
<keyword evidence="5" id="KW-0677">Repeat</keyword>
<comment type="subcellular location">
    <subcellularLocation>
        <location evidence="1">Target cell membrane</location>
    </subcellularLocation>
</comment>
<keyword evidence="3" id="KW-0268">Exocytosis</keyword>
<dbReference type="SMART" id="SM00248">
    <property type="entry name" value="ANK"/>
    <property type="match status" value="8"/>
</dbReference>
<dbReference type="InterPro" id="IPR036770">
    <property type="entry name" value="Ankyrin_rpt-contain_sf"/>
</dbReference>
<comment type="pathway">
    <text evidence="2">Protein modification; protein ubiquitination.</text>
</comment>
<accession>A0A7R9QH71</accession>
<dbReference type="PRINTS" id="PR01415">
    <property type="entry name" value="ANKYRIN"/>
</dbReference>
<dbReference type="Gene3D" id="1.25.40.10">
    <property type="entry name" value="Tetratricopeptide repeat domain"/>
    <property type="match status" value="1"/>
</dbReference>
<dbReference type="InterPro" id="IPR011990">
    <property type="entry name" value="TPR-like_helical_dom_sf"/>
</dbReference>
<dbReference type="GO" id="GO:0044231">
    <property type="term" value="C:host cell presynaptic membrane"/>
    <property type="evidence" value="ECO:0007669"/>
    <property type="project" value="UniProtKB-KW"/>
</dbReference>
<evidence type="ECO:0000256" key="7">
    <source>
        <dbReference type="ARBA" id="ARBA00023028"/>
    </source>
</evidence>
<feature type="repeat" description="ANK" evidence="11">
    <location>
        <begin position="115"/>
        <end position="147"/>
    </location>
</feature>
<evidence type="ECO:0000256" key="4">
    <source>
        <dbReference type="ARBA" id="ARBA00022537"/>
    </source>
</evidence>
<evidence type="ECO:0000256" key="2">
    <source>
        <dbReference type="ARBA" id="ARBA00004906"/>
    </source>
</evidence>
<dbReference type="PROSITE" id="PS50088">
    <property type="entry name" value="ANK_REPEAT"/>
    <property type="match status" value="5"/>
</dbReference>
<evidence type="ECO:0000256" key="10">
    <source>
        <dbReference type="ARBA" id="ARBA00038500"/>
    </source>
</evidence>
<dbReference type="EMBL" id="OC916870">
    <property type="protein sequence ID" value="CAD7645493.1"/>
    <property type="molecule type" value="Genomic_DNA"/>
</dbReference>
<dbReference type="PANTHER" id="PTHR24173:SF85">
    <property type="entry name" value="PROTEIN FEM-1 HOMOLOG CG6966"/>
    <property type="match status" value="1"/>
</dbReference>
<protein>
    <submittedName>
        <fullName evidence="12">Uncharacterized protein</fullName>
    </submittedName>
</protein>
<keyword evidence="7" id="KW-0528">Neurotoxin</keyword>
<evidence type="ECO:0000256" key="9">
    <source>
        <dbReference type="ARBA" id="ARBA00023298"/>
    </source>
</evidence>
<organism evidence="12">
    <name type="scientific">Oppiella nova</name>
    <dbReference type="NCBI Taxonomy" id="334625"/>
    <lineage>
        <taxon>Eukaryota</taxon>
        <taxon>Metazoa</taxon>
        <taxon>Ecdysozoa</taxon>
        <taxon>Arthropoda</taxon>
        <taxon>Chelicerata</taxon>
        <taxon>Arachnida</taxon>
        <taxon>Acari</taxon>
        <taxon>Acariformes</taxon>
        <taxon>Sarcoptiformes</taxon>
        <taxon>Oribatida</taxon>
        <taxon>Brachypylina</taxon>
        <taxon>Oppioidea</taxon>
        <taxon>Oppiidae</taxon>
        <taxon>Oppiella</taxon>
    </lineage>
</organism>
<dbReference type="GO" id="GO:0044218">
    <property type="term" value="C:other organism cell membrane"/>
    <property type="evidence" value="ECO:0007669"/>
    <property type="project" value="UniProtKB-KW"/>
</dbReference>
<name>A0A7R9QH71_9ACAR</name>
<dbReference type="EMBL" id="CAJPVJ010002045">
    <property type="protein sequence ID" value="CAG2165700.1"/>
    <property type="molecule type" value="Genomic_DNA"/>
</dbReference>
<evidence type="ECO:0000256" key="11">
    <source>
        <dbReference type="PROSITE-ProRule" id="PRU00023"/>
    </source>
</evidence>
<dbReference type="Proteomes" id="UP000728032">
    <property type="component" value="Unassembled WGS sequence"/>
</dbReference>
<dbReference type="PROSITE" id="PS50297">
    <property type="entry name" value="ANK_REP_REGION"/>
    <property type="match status" value="4"/>
</dbReference>
<proteinExistence type="inferred from homology"/>
<keyword evidence="4" id="KW-1052">Target cell membrane</keyword>
<feature type="repeat" description="ANK" evidence="11">
    <location>
        <begin position="542"/>
        <end position="576"/>
    </location>
</feature>
<keyword evidence="13" id="KW-1185">Reference proteome</keyword>
<evidence type="ECO:0000313" key="13">
    <source>
        <dbReference type="Proteomes" id="UP000728032"/>
    </source>
</evidence>
<feature type="repeat" description="ANK" evidence="11">
    <location>
        <begin position="40"/>
        <end position="63"/>
    </location>
</feature>
<keyword evidence="8 11" id="KW-0040">ANK repeat</keyword>
<dbReference type="Gene3D" id="1.25.40.20">
    <property type="entry name" value="Ankyrin repeat-containing domain"/>
    <property type="match status" value="3"/>
</dbReference>
<keyword evidence="9" id="KW-0472">Membrane</keyword>
<evidence type="ECO:0000256" key="6">
    <source>
        <dbReference type="ARBA" id="ARBA00022786"/>
    </source>
</evidence>
<keyword evidence="6" id="KW-0833">Ubl conjugation pathway</keyword>
<dbReference type="Pfam" id="PF00023">
    <property type="entry name" value="Ank"/>
    <property type="match status" value="1"/>
</dbReference>
<feature type="repeat" description="ANK" evidence="11">
    <location>
        <begin position="82"/>
        <end position="114"/>
    </location>
</feature>
<sequence>MEFKNIVFNAARDGKLRRLKLFLDHRPKEEVKLIVSLRTNGATPLLIAARNGYLNVLEYLIDKCNADIEQVGSVNFDGESIEAAPPIWCASAAGHLSCVKSLIGHGANVNSKTKTNSTPLRAACFDGHIEIVKYLVEFGADIEIANRHGHTWSVHGALFIMIMNIINEFLMICAYKKHLSIAEYLISIGAQVNRKSFKGNTALHDCAESGSLEIMKLLLMNGAVMDTDSYGMSPLKAAALSGHSQIVDLITSQQLCTPLEAIEALELLGSTFVDKKHDILTAVTLWRKALKLRNCCDNYPIFKSKVEPNIAYNYAIEFSDVDQLEELVIDPDLMRMQSLLIRERILGPSHPDTSYYIRYRGAVYADSGNYERCFQLWIYALDMQQKIFDALNTMTQSSLLSFVELFSLMMSKSLSMVRFSDLFAVLRRAIHELEATATRVKALSDHDLTNYNRTINIVLSFLGLLCRLKPFLSASEDKELKTEIYRLVKLNPRGKNGWTLLHMVCNVGDNSFALFPFYEMPVTDVCQLLIEVGHSLDVVDNEGNTPLHISASAKHTTPPLFVTLLDNGAHLDFTNTNGKAALDLAPNPSLNLYQVFPLKYTSLQCLCAQTINRFRIPFKGRVGSKTLEQFIQNH</sequence>
<keyword evidence="7" id="KW-0800">Toxin</keyword>
<dbReference type="GO" id="GO:0006887">
    <property type="term" value="P:exocytosis"/>
    <property type="evidence" value="ECO:0007669"/>
    <property type="project" value="UniProtKB-KW"/>
</dbReference>
<dbReference type="SUPFAM" id="SSF48403">
    <property type="entry name" value="Ankyrin repeat"/>
    <property type="match status" value="1"/>
</dbReference>
<dbReference type="OrthoDB" id="4429489at2759"/>
<evidence type="ECO:0000256" key="3">
    <source>
        <dbReference type="ARBA" id="ARBA00022483"/>
    </source>
</evidence>
<dbReference type="Pfam" id="PF12796">
    <property type="entry name" value="Ank_2"/>
    <property type="match status" value="3"/>
</dbReference>
<evidence type="ECO:0000256" key="1">
    <source>
        <dbReference type="ARBA" id="ARBA00004175"/>
    </source>
</evidence>